<reference evidence="2 3" key="1">
    <citation type="submission" date="2015-12" db="EMBL/GenBank/DDBJ databases">
        <authorList>
            <person name="Shamseldin A."/>
            <person name="Moawad H."/>
            <person name="Abd El-Rahim W.M."/>
            <person name="Sadowsky M.J."/>
        </authorList>
    </citation>
    <scope>NUCLEOTIDE SEQUENCE [LARGE SCALE GENOMIC DNA]</scope>
    <source>
        <strain evidence="2 3">Ar51</strain>
    </source>
</reference>
<evidence type="ECO:0000259" key="1">
    <source>
        <dbReference type="Pfam" id="PF01402"/>
    </source>
</evidence>
<dbReference type="InterPro" id="IPR002145">
    <property type="entry name" value="CopG"/>
</dbReference>
<dbReference type="Pfam" id="PF01402">
    <property type="entry name" value="RHH_1"/>
    <property type="match status" value="1"/>
</dbReference>
<dbReference type="GO" id="GO:0006355">
    <property type="term" value="P:regulation of DNA-templated transcription"/>
    <property type="evidence" value="ECO:0007669"/>
    <property type="project" value="InterPro"/>
</dbReference>
<dbReference type="EMBL" id="CP013747">
    <property type="protein sequence ID" value="ALV42422.1"/>
    <property type="molecule type" value="Genomic_DNA"/>
</dbReference>
<evidence type="ECO:0000313" key="2">
    <source>
        <dbReference type="EMBL" id="ALV42422.1"/>
    </source>
</evidence>
<sequence length="119" mass="12767">MNETKKAQAPEELDTEERARYAELATWAETADIGPEARISKADGPEAGRSLLEAALGSTEAVRRAVGKPSLSAKGTSPSRSLRLPVDLDAKLVEQAQKEHRNPSAIIRDALAEYLAKAS</sequence>
<organism evidence="2">
    <name type="scientific">Pseudarthrobacter sulfonivorans</name>
    <dbReference type="NCBI Taxonomy" id="121292"/>
    <lineage>
        <taxon>Bacteria</taxon>
        <taxon>Bacillati</taxon>
        <taxon>Actinomycetota</taxon>
        <taxon>Actinomycetes</taxon>
        <taxon>Micrococcales</taxon>
        <taxon>Micrococcaceae</taxon>
        <taxon>Pseudarthrobacter</taxon>
    </lineage>
</organism>
<dbReference type="InterPro" id="IPR010985">
    <property type="entry name" value="Ribbon_hlx_hlx"/>
</dbReference>
<dbReference type="AlphaFoldDB" id="A0A0U3GTD3"/>
<name>A0A0U3GTD3_9MICC</name>
<dbReference type="RefSeq" id="WP_058931539.1">
    <property type="nucleotide sequence ID" value="NZ_CP013747.1"/>
</dbReference>
<dbReference type="STRING" id="121292.AU252_15755"/>
<gene>
    <name evidence="2" type="ORF">AU252_15755</name>
</gene>
<accession>A0A0U3GTD3</accession>
<dbReference type="Proteomes" id="UP000065151">
    <property type="component" value="Chromosome"/>
</dbReference>
<dbReference type="KEGG" id="psul:AU252_15755"/>
<protein>
    <recommendedName>
        <fullName evidence="1">Ribbon-helix-helix protein CopG domain-containing protein</fullName>
    </recommendedName>
</protein>
<dbReference type="SUPFAM" id="SSF47598">
    <property type="entry name" value="Ribbon-helix-helix"/>
    <property type="match status" value="1"/>
</dbReference>
<evidence type="ECO:0000313" key="3">
    <source>
        <dbReference type="Proteomes" id="UP000065151"/>
    </source>
</evidence>
<proteinExistence type="predicted"/>
<feature type="domain" description="Ribbon-helix-helix protein CopG" evidence="1">
    <location>
        <begin position="81"/>
        <end position="117"/>
    </location>
</feature>